<feature type="transmembrane region" description="Helical" evidence="6">
    <location>
        <begin position="55"/>
        <end position="79"/>
    </location>
</feature>
<dbReference type="Proteomes" id="UP000027730">
    <property type="component" value="Unassembled WGS sequence"/>
</dbReference>
<gene>
    <name evidence="8" type="ORF">M436DRAFT_32454</name>
</gene>
<feature type="transmembrane region" description="Helical" evidence="6">
    <location>
        <begin position="99"/>
        <end position="122"/>
    </location>
</feature>
<evidence type="ECO:0000256" key="5">
    <source>
        <dbReference type="ARBA" id="ARBA00038359"/>
    </source>
</evidence>
<dbReference type="Pfam" id="PF20684">
    <property type="entry name" value="Fung_rhodopsin"/>
    <property type="match status" value="1"/>
</dbReference>
<keyword evidence="9" id="KW-1185">Reference proteome</keyword>
<name>A0A074W546_9PEZI</name>
<dbReference type="OrthoDB" id="5429740at2759"/>
<reference evidence="8 9" key="1">
    <citation type="journal article" date="2014" name="BMC Genomics">
        <title>Genome sequencing of four Aureobasidium pullulans varieties: biotechnological potential, stress tolerance, and description of new species.</title>
        <authorList>
            <person name="Gostin Ar C."/>
            <person name="Ohm R.A."/>
            <person name="Kogej T."/>
            <person name="Sonjak S."/>
            <person name="Turk M."/>
            <person name="Zajc J."/>
            <person name="Zalar P."/>
            <person name="Grube M."/>
            <person name="Sun H."/>
            <person name="Han J."/>
            <person name="Sharma A."/>
            <person name="Chiniquy J."/>
            <person name="Ngan C.Y."/>
            <person name="Lipzen A."/>
            <person name="Barry K."/>
            <person name="Grigoriev I.V."/>
            <person name="Gunde-Cimerman N."/>
        </authorList>
    </citation>
    <scope>NUCLEOTIDE SEQUENCE [LARGE SCALE GENOMIC DNA]</scope>
    <source>
        <strain evidence="8 9">CBS 147.97</strain>
    </source>
</reference>
<dbReference type="STRING" id="1043004.A0A074W546"/>
<evidence type="ECO:0000313" key="9">
    <source>
        <dbReference type="Proteomes" id="UP000027730"/>
    </source>
</evidence>
<sequence>VTELYGDPPPGIDLAANQEILDDSVVAVLAILATFAVAFRIVVKKRKRDQLQGDDWFILIALLGEYGTSACTLTSNYFGAGRRIWATDTPSLRKMSIALFIYPWIYVVATVCLKLSFLWTYMRIFSPGTIRSTIRCRTLFDRCLVACALASFLYAFSVWLPMTVACRPLSYFWDQYTGARGGKCMDYLSMWIITGICSAALDLVILLLPIPRVWSLQMSWTRKLGVMGILALGTFAVIAVIIRLVYMSRMIRETDIMWALGPAQIWTSLEPSSGIVSACLITTFHPILRSIR</sequence>
<protein>
    <recommendedName>
        <fullName evidence="7">Rhodopsin domain-containing protein</fullName>
    </recommendedName>
</protein>
<evidence type="ECO:0000256" key="1">
    <source>
        <dbReference type="ARBA" id="ARBA00004141"/>
    </source>
</evidence>
<keyword evidence="3 6" id="KW-1133">Transmembrane helix</keyword>
<evidence type="ECO:0000256" key="4">
    <source>
        <dbReference type="ARBA" id="ARBA00023136"/>
    </source>
</evidence>
<dbReference type="InterPro" id="IPR049326">
    <property type="entry name" value="Rhodopsin_dom_fungi"/>
</dbReference>
<dbReference type="PANTHER" id="PTHR33048">
    <property type="entry name" value="PTH11-LIKE INTEGRAL MEMBRANE PROTEIN (AFU_ORTHOLOGUE AFUA_5G11245)"/>
    <property type="match status" value="1"/>
</dbReference>
<dbReference type="GeneID" id="25408277"/>
<dbReference type="HOGENOM" id="CLU_028200_0_0_1"/>
<dbReference type="PANTHER" id="PTHR33048:SF163">
    <property type="entry name" value="INTEGRAL MEMBRANE PROTEIN (AFU_ORTHOLOGUE AFUA_8G05510)"/>
    <property type="match status" value="1"/>
</dbReference>
<organism evidence="8 9">
    <name type="scientific">Aureobasidium namibiae CBS 147.97</name>
    <dbReference type="NCBI Taxonomy" id="1043004"/>
    <lineage>
        <taxon>Eukaryota</taxon>
        <taxon>Fungi</taxon>
        <taxon>Dikarya</taxon>
        <taxon>Ascomycota</taxon>
        <taxon>Pezizomycotina</taxon>
        <taxon>Dothideomycetes</taxon>
        <taxon>Dothideomycetidae</taxon>
        <taxon>Dothideales</taxon>
        <taxon>Saccotheciaceae</taxon>
        <taxon>Aureobasidium</taxon>
    </lineage>
</organism>
<feature type="transmembrane region" description="Helical" evidence="6">
    <location>
        <begin position="226"/>
        <end position="246"/>
    </location>
</feature>
<dbReference type="RefSeq" id="XP_013422423.1">
    <property type="nucleotide sequence ID" value="XM_013566969.1"/>
</dbReference>
<dbReference type="InterPro" id="IPR052337">
    <property type="entry name" value="SAT4-like"/>
</dbReference>
<feature type="transmembrane region" description="Helical" evidence="6">
    <location>
        <begin position="143"/>
        <end position="162"/>
    </location>
</feature>
<keyword evidence="2 6" id="KW-0812">Transmembrane</keyword>
<feature type="transmembrane region" description="Helical" evidence="6">
    <location>
        <begin position="24"/>
        <end position="43"/>
    </location>
</feature>
<comment type="similarity">
    <text evidence="5">Belongs to the SAT4 family.</text>
</comment>
<accession>A0A074W546</accession>
<feature type="transmembrane region" description="Helical" evidence="6">
    <location>
        <begin position="190"/>
        <end position="214"/>
    </location>
</feature>
<keyword evidence="4 6" id="KW-0472">Membrane</keyword>
<feature type="domain" description="Rhodopsin" evidence="7">
    <location>
        <begin position="40"/>
        <end position="286"/>
    </location>
</feature>
<dbReference type="EMBL" id="KL584733">
    <property type="protein sequence ID" value="KEQ68250.1"/>
    <property type="molecule type" value="Genomic_DNA"/>
</dbReference>
<evidence type="ECO:0000256" key="6">
    <source>
        <dbReference type="SAM" id="Phobius"/>
    </source>
</evidence>
<feature type="non-terminal residue" evidence="8">
    <location>
        <position position="292"/>
    </location>
</feature>
<feature type="non-terminal residue" evidence="8">
    <location>
        <position position="1"/>
    </location>
</feature>
<evidence type="ECO:0000259" key="7">
    <source>
        <dbReference type="Pfam" id="PF20684"/>
    </source>
</evidence>
<dbReference type="GO" id="GO:0016020">
    <property type="term" value="C:membrane"/>
    <property type="evidence" value="ECO:0007669"/>
    <property type="project" value="UniProtKB-SubCell"/>
</dbReference>
<evidence type="ECO:0000313" key="8">
    <source>
        <dbReference type="EMBL" id="KEQ68250.1"/>
    </source>
</evidence>
<dbReference type="AlphaFoldDB" id="A0A074W546"/>
<proteinExistence type="inferred from homology"/>
<comment type="subcellular location">
    <subcellularLocation>
        <location evidence="1">Membrane</location>
        <topology evidence="1">Multi-pass membrane protein</topology>
    </subcellularLocation>
</comment>
<feature type="transmembrane region" description="Helical" evidence="6">
    <location>
        <begin position="266"/>
        <end position="288"/>
    </location>
</feature>
<evidence type="ECO:0000256" key="2">
    <source>
        <dbReference type="ARBA" id="ARBA00022692"/>
    </source>
</evidence>
<evidence type="ECO:0000256" key="3">
    <source>
        <dbReference type="ARBA" id="ARBA00022989"/>
    </source>
</evidence>